<dbReference type="Proteomes" id="UP000610303">
    <property type="component" value="Unassembled WGS sequence"/>
</dbReference>
<gene>
    <name evidence="2" type="ORF">GCM10010196_26010</name>
</gene>
<evidence type="ECO:0000259" key="1">
    <source>
        <dbReference type="Pfam" id="PF07883"/>
    </source>
</evidence>
<organism evidence="2 3">
    <name type="scientific">Agromyces mediolanus</name>
    <name type="common">Corynebacterium mediolanum</name>
    <dbReference type="NCBI Taxonomy" id="41986"/>
    <lineage>
        <taxon>Bacteria</taxon>
        <taxon>Bacillati</taxon>
        <taxon>Actinomycetota</taxon>
        <taxon>Actinomycetes</taxon>
        <taxon>Micrococcales</taxon>
        <taxon>Microbacteriaceae</taxon>
        <taxon>Agromyces</taxon>
    </lineage>
</organism>
<evidence type="ECO:0000313" key="2">
    <source>
        <dbReference type="EMBL" id="GGR30728.1"/>
    </source>
</evidence>
<sequence length="111" mass="12342">MSAHIVTAEELRIGTRGTRRFEGREHEAAISYFFVDNQPGEGAERHWHPYHETWLVIEGTARATIGDEELELHDGDTATVPPNTWHGFVNAGPGKLRLIGIHASDTIVQTS</sequence>
<dbReference type="RefSeq" id="WP_229781732.1">
    <property type="nucleotide sequence ID" value="NZ_BMRJ01000002.1"/>
</dbReference>
<dbReference type="InterPro" id="IPR013096">
    <property type="entry name" value="Cupin_2"/>
</dbReference>
<protein>
    <recommendedName>
        <fullName evidence="1">Cupin type-2 domain-containing protein</fullName>
    </recommendedName>
</protein>
<name>A0A918FCM6_AGRME</name>
<evidence type="ECO:0000313" key="3">
    <source>
        <dbReference type="Proteomes" id="UP000610303"/>
    </source>
</evidence>
<dbReference type="Pfam" id="PF07883">
    <property type="entry name" value="Cupin_2"/>
    <property type="match status" value="1"/>
</dbReference>
<reference evidence="2" key="1">
    <citation type="journal article" date="2014" name="Int. J. Syst. Evol. Microbiol.">
        <title>Complete genome sequence of Corynebacterium casei LMG S-19264T (=DSM 44701T), isolated from a smear-ripened cheese.</title>
        <authorList>
            <consortium name="US DOE Joint Genome Institute (JGI-PGF)"/>
            <person name="Walter F."/>
            <person name="Albersmeier A."/>
            <person name="Kalinowski J."/>
            <person name="Ruckert C."/>
        </authorList>
    </citation>
    <scope>NUCLEOTIDE SEQUENCE</scope>
    <source>
        <strain evidence="2">JCM 3346</strain>
    </source>
</reference>
<reference evidence="2" key="2">
    <citation type="submission" date="2020-09" db="EMBL/GenBank/DDBJ databases">
        <authorList>
            <person name="Sun Q."/>
            <person name="Ohkuma M."/>
        </authorList>
    </citation>
    <scope>NUCLEOTIDE SEQUENCE</scope>
    <source>
        <strain evidence="2">JCM 3346</strain>
    </source>
</reference>
<dbReference type="AlphaFoldDB" id="A0A918FCM6"/>
<dbReference type="PANTHER" id="PTHR36440:SF1">
    <property type="entry name" value="PUTATIVE (AFU_ORTHOLOGUE AFUA_8G07350)-RELATED"/>
    <property type="match status" value="1"/>
</dbReference>
<dbReference type="SUPFAM" id="SSF51182">
    <property type="entry name" value="RmlC-like cupins"/>
    <property type="match status" value="1"/>
</dbReference>
<dbReference type="PANTHER" id="PTHR36440">
    <property type="entry name" value="PUTATIVE (AFU_ORTHOLOGUE AFUA_8G07350)-RELATED"/>
    <property type="match status" value="1"/>
</dbReference>
<dbReference type="InterPro" id="IPR011051">
    <property type="entry name" value="RmlC_Cupin_sf"/>
</dbReference>
<feature type="domain" description="Cupin type-2" evidence="1">
    <location>
        <begin position="35"/>
        <end position="99"/>
    </location>
</feature>
<accession>A0A918FCM6</accession>
<dbReference type="InterPro" id="IPR014710">
    <property type="entry name" value="RmlC-like_jellyroll"/>
</dbReference>
<comment type="caution">
    <text evidence="2">The sequence shown here is derived from an EMBL/GenBank/DDBJ whole genome shotgun (WGS) entry which is preliminary data.</text>
</comment>
<dbReference type="EMBL" id="BMRJ01000002">
    <property type="protein sequence ID" value="GGR30728.1"/>
    <property type="molecule type" value="Genomic_DNA"/>
</dbReference>
<proteinExistence type="predicted"/>
<dbReference type="InterPro" id="IPR053146">
    <property type="entry name" value="QDO-like"/>
</dbReference>
<dbReference type="Gene3D" id="2.60.120.10">
    <property type="entry name" value="Jelly Rolls"/>
    <property type="match status" value="1"/>
</dbReference>
<keyword evidence="3" id="KW-1185">Reference proteome</keyword>